<organism evidence="2 3">
    <name type="scientific">Coemansia spiralis</name>
    <dbReference type="NCBI Taxonomy" id="417178"/>
    <lineage>
        <taxon>Eukaryota</taxon>
        <taxon>Fungi</taxon>
        <taxon>Fungi incertae sedis</taxon>
        <taxon>Zoopagomycota</taxon>
        <taxon>Kickxellomycotina</taxon>
        <taxon>Kickxellomycetes</taxon>
        <taxon>Kickxellales</taxon>
        <taxon>Kickxellaceae</taxon>
        <taxon>Coemansia</taxon>
    </lineage>
</organism>
<evidence type="ECO:0000313" key="3">
    <source>
        <dbReference type="Proteomes" id="UP001151518"/>
    </source>
</evidence>
<sequence>MDREFGHDDGSWAVTRFFRDEVFDAQKLPSNLGVLYGVGVFAGAVYFLEHYAELLVQ</sequence>
<dbReference type="EMBL" id="JANBTW010000015">
    <property type="protein sequence ID" value="KAJ2679079.1"/>
    <property type="molecule type" value="Genomic_DNA"/>
</dbReference>
<proteinExistence type="predicted"/>
<dbReference type="AlphaFoldDB" id="A0A9W8G9X3"/>
<reference evidence="2" key="1">
    <citation type="submission" date="2022-07" db="EMBL/GenBank/DDBJ databases">
        <title>Phylogenomic reconstructions and comparative analyses of Kickxellomycotina fungi.</title>
        <authorList>
            <person name="Reynolds N.K."/>
            <person name="Stajich J.E."/>
            <person name="Barry K."/>
            <person name="Grigoriev I.V."/>
            <person name="Crous P."/>
            <person name="Smith M.E."/>
        </authorList>
    </citation>
    <scope>NUCLEOTIDE SEQUENCE</scope>
    <source>
        <strain evidence="2">NRRL 3115</strain>
    </source>
</reference>
<keyword evidence="1" id="KW-0812">Transmembrane</keyword>
<name>A0A9W8G9X3_9FUNG</name>
<evidence type="ECO:0000313" key="2">
    <source>
        <dbReference type="EMBL" id="KAJ2679079.1"/>
    </source>
</evidence>
<comment type="caution">
    <text evidence="2">The sequence shown here is derived from an EMBL/GenBank/DDBJ whole genome shotgun (WGS) entry which is preliminary data.</text>
</comment>
<keyword evidence="1" id="KW-1133">Transmembrane helix</keyword>
<gene>
    <name evidence="2" type="ORF">GGI25_001851</name>
</gene>
<feature type="transmembrane region" description="Helical" evidence="1">
    <location>
        <begin position="28"/>
        <end position="48"/>
    </location>
</feature>
<evidence type="ECO:0000256" key="1">
    <source>
        <dbReference type="SAM" id="Phobius"/>
    </source>
</evidence>
<accession>A0A9W8G9X3</accession>
<dbReference type="OrthoDB" id="5514856at2759"/>
<keyword evidence="1" id="KW-0472">Membrane</keyword>
<protein>
    <submittedName>
        <fullName evidence="2">Uncharacterized protein</fullName>
    </submittedName>
</protein>
<dbReference type="Proteomes" id="UP001151518">
    <property type="component" value="Unassembled WGS sequence"/>
</dbReference>